<name>E5A461_LEPMJ</name>
<dbReference type="Proteomes" id="UP000002668">
    <property type="component" value="Genome"/>
</dbReference>
<dbReference type="HOGENOM" id="CLU_3106849_0_0_1"/>
<sequence>MHTRPQDFGFDRASLALVFGWCECVCRLVHMYAYVYMCMRDGMEVEWSGVE</sequence>
<reference evidence="2" key="1">
    <citation type="journal article" date="2011" name="Nat. Commun.">
        <title>Effector diversification within compartments of the Leptosphaeria maculans genome affected by Repeat-Induced Point mutations.</title>
        <authorList>
            <person name="Rouxel T."/>
            <person name="Grandaubert J."/>
            <person name="Hane J.K."/>
            <person name="Hoede C."/>
            <person name="van de Wouw A.P."/>
            <person name="Couloux A."/>
            <person name="Dominguez V."/>
            <person name="Anthouard V."/>
            <person name="Bally P."/>
            <person name="Bourras S."/>
            <person name="Cozijnsen A.J."/>
            <person name="Ciuffetti L.M."/>
            <person name="Degrave A."/>
            <person name="Dilmaghani A."/>
            <person name="Duret L."/>
            <person name="Fudal I."/>
            <person name="Goodwin S.B."/>
            <person name="Gout L."/>
            <person name="Glaser N."/>
            <person name="Linglin J."/>
            <person name="Kema G.H.J."/>
            <person name="Lapalu N."/>
            <person name="Lawrence C.B."/>
            <person name="May K."/>
            <person name="Meyer M."/>
            <person name="Ollivier B."/>
            <person name="Poulain J."/>
            <person name="Schoch C.L."/>
            <person name="Simon A."/>
            <person name="Spatafora J.W."/>
            <person name="Stachowiak A."/>
            <person name="Turgeon B.G."/>
            <person name="Tyler B.M."/>
            <person name="Vincent D."/>
            <person name="Weissenbach J."/>
            <person name="Amselem J."/>
            <person name="Quesneville H."/>
            <person name="Oliver R.P."/>
            <person name="Wincker P."/>
            <person name="Balesdent M.-H."/>
            <person name="Howlett B.J."/>
        </authorList>
    </citation>
    <scope>NUCLEOTIDE SEQUENCE [LARGE SCALE GENOMIC DNA]</scope>
    <source>
        <strain evidence="2">JN3 / isolate v23.1.3 / race Av1-4-5-6-7-8</strain>
    </source>
</reference>
<keyword evidence="2" id="KW-1185">Reference proteome</keyword>
<accession>E5A461</accession>
<protein>
    <submittedName>
        <fullName evidence="1">Predicted protein</fullName>
    </submittedName>
</protein>
<gene>
    <name evidence="1" type="ORF">LEMA_uP098150.1</name>
</gene>
<dbReference type="InParanoid" id="E5A461"/>
<evidence type="ECO:0000313" key="1">
    <source>
        <dbReference type="EMBL" id="CBX98406.1"/>
    </source>
</evidence>
<organism evidence="2">
    <name type="scientific">Leptosphaeria maculans (strain JN3 / isolate v23.1.3 / race Av1-4-5-6-7-8)</name>
    <name type="common">Blackleg fungus</name>
    <name type="synonym">Phoma lingam</name>
    <dbReference type="NCBI Taxonomy" id="985895"/>
    <lineage>
        <taxon>Eukaryota</taxon>
        <taxon>Fungi</taxon>
        <taxon>Dikarya</taxon>
        <taxon>Ascomycota</taxon>
        <taxon>Pezizomycotina</taxon>
        <taxon>Dothideomycetes</taxon>
        <taxon>Pleosporomycetidae</taxon>
        <taxon>Pleosporales</taxon>
        <taxon>Pleosporineae</taxon>
        <taxon>Leptosphaeriaceae</taxon>
        <taxon>Plenodomus</taxon>
        <taxon>Plenodomus lingam/Leptosphaeria maculans species complex</taxon>
    </lineage>
</organism>
<proteinExistence type="predicted"/>
<dbReference type="VEuPathDB" id="FungiDB:LEMA_uP098150.1"/>
<evidence type="ECO:0000313" key="2">
    <source>
        <dbReference type="Proteomes" id="UP000002668"/>
    </source>
</evidence>
<dbReference type="EMBL" id="FP929133">
    <property type="protein sequence ID" value="CBX98406.1"/>
    <property type="molecule type" value="Genomic_DNA"/>
</dbReference>
<dbReference type="AlphaFoldDB" id="E5A461"/>